<accession>J3N7L1</accession>
<dbReference type="AlphaFoldDB" id="J3N7L1"/>
<feature type="compositionally biased region" description="Low complexity" evidence="1">
    <location>
        <begin position="89"/>
        <end position="102"/>
    </location>
</feature>
<dbReference type="Proteomes" id="UP000006038">
    <property type="component" value="Chromosome 11"/>
</dbReference>
<evidence type="ECO:0000256" key="1">
    <source>
        <dbReference type="SAM" id="MobiDB-lite"/>
    </source>
</evidence>
<dbReference type="Gramene" id="OB11G17970.1">
    <property type="protein sequence ID" value="OB11G17970.1"/>
    <property type="gene ID" value="OB11G17970"/>
</dbReference>
<reference evidence="2" key="2">
    <citation type="submission" date="2013-04" db="UniProtKB">
        <authorList>
            <consortium name="EnsemblPlants"/>
        </authorList>
    </citation>
    <scope>IDENTIFICATION</scope>
</reference>
<sequence>RRPGLRRARRHQLPAGAPHRRRLRRRPLVPHRQGHRHGGEGAVQPGAGGGADHLVPQRQHLQGPTVGPRPGDPRRGPHHGEQVRRRLRPGPAGELAGDGAADLRLLQARHGVRPRGLERRPTLQLQRQGGTGISMICGANMTQ</sequence>
<feature type="region of interest" description="Disordered" evidence="1">
    <location>
        <begin position="1"/>
        <end position="102"/>
    </location>
</feature>
<organism evidence="2">
    <name type="scientific">Oryza brachyantha</name>
    <name type="common">malo sina</name>
    <dbReference type="NCBI Taxonomy" id="4533"/>
    <lineage>
        <taxon>Eukaryota</taxon>
        <taxon>Viridiplantae</taxon>
        <taxon>Streptophyta</taxon>
        <taxon>Embryophyta</taxon>
        <taxon>Tracheophyta</taxon>
        <taxon>Spermatophyta</taxon>
        <taxon>Magnoliopsida</taxon>
        <taxon>Liliopsida</taxon>
        <taxon>Poales</taxon>
        <taxon>Poaceae</taxon>
        <taxon>BOP clade</taxon>
        <taxon>Oryzoideae</taxon>
        <taxon>Oryzeae</taxon>
        <taxon>Oryzinae</taxon>
        <taxon>Oryza</taxon>
    </lineage>
</organism>
<name>J3N7L1_ORYBR</name>
<evidence type="ECO:0000313" key="3">
    <source>
        <dbReference type="Proteomes" id="UP000006038"/>
    </source>
</evidence>
<feature type="compositionally biased region" description="Basic residues" evidence="1">
    <location>
        <begin position="1"/>
        <end position="36"/>
    </location>
</feature>
<keyword evidence="3" id="KW-1185">Reference proteome</keyword>
<dbReference type="EnsemblPlants" id="OB11G17970.1">
    <property type="protein sequence ID" value="OB11G17970.1"/>
    <property type="gene ID" value="OB11G17970"/>
</dbReference>
<feature type="compositionally biased region" description="Basic and acidic residues" evidence="1">
    <location>
        <begin position="71"/>
        <end position="84"/>
    </location>
</feature>
<dbReference type="HOGENOM" id="CLU_1811160_0_0_1"/>
<proteinExistence type="predicted"/>
<evidence type="ECO:0000313" key="2">
    <source>
        <dbReference type="EnsemblPlants" id="OB11G17970.1"/>
    </source>
</evidence>
<protein>
    <submittedName>
        <fullName evidence="2">Uncharacterized protein</fullName>
    </submittedName>
</protein>
<reference evidence="2" key="1">
    <citation type="journal article" date="2013" name="Nat. Commun.">
        <title>Whole-genome sequencing of Oryza brachyantha reveals mechanisms underlying Oryza genome evolution.</title>
        <authorList>
            <person name="Chen J."/>
            <person name="Huang Q."/>
            <person name="Gao D."/>
            <person name="Wang J."/>
            <person name="Lang Y."/>
            <person name="Liu T."/>
            <person name="Li B."/>
            <person name="Bai Z."/>
            <person name="Luis Goicoechea J."/>
            <person name="Liang C."/>
            <person name="Chen C."/>
            <person name="Zhang W."/>
            <person name="Sun S."/>
            <person name="Liao Y."/>
            <person name="Zhang X."/>
            <person name="Yang L."/>
            <person name="Song C."/>
            <person name="Wang M."/>
            <person name="Shi J."/>
            <person name="Liu G."/>
            <person name="Liu J."/>
            <person name="Zhou H."/>
            <person name="Zhou W."/>
            <person name="Yu Q."/>
            <person name="An N."/>
            <person name="Chen Y."/>
            <person name="Cai Q."/>
            <person name="Wang B."/>
            <person name="Liu B."/>
            <person name="Min J."/>
            <person name="Huang Y."/>
            <person name="Wu H."/>
            <person name="Li Z."/>
            <person name="Zhang Y."/>
            <person name="Yin Y."/>
            <person name="Song W."/>
            <person name="Jiang J."/>
            <person name="Jackson S.A."/>
            <person name="Wing R.A."/>
            <person name="Wang J."/>
            <person name="Chen M."/>
        </authorList>
    </citation>
    <scope>NUCLEOTIDE SEQUENCE [LARGE SCALE GENOMIC DNA]</scope>
    <source>
        <strain evidence="2">cv. IRGC 101232</strain>
    </source>
</reference>